<dbReference type="OrthoDB" id="9804723at2"/>
<dbReference type="SUPFAM" id="SSF53474">
    <property type="entry name" value="alpha/beta-Hydrolases"/>
    <property type="match status" value="1"/>
</dbReference>
<keyword evidence="3" id="KW-1185">Reference proteome</keyword>
<dbReference type="Proteomes" id="UP000219050">
    <property type="component" value="Chromosome"/>
</dbReference>
<dbReference type="AlphaFoldDB" id="A0A291M182"/>
<dbReference type="PRINTS" id="PR00111">
    <property type="entry name" value="ABHYDROLASE"/>
</dbReference>
<evidence type="ECO:0000313" key="3">
    <source>
        <dbReference type="Proteomes" id="UP000219050"/>
    </source>
</evidence>
<dbReference type="InterPro" id="IPR050266">
    <property type="entry name" value="AB_hydrolase_sf"/>
</dbReference>
<dbReference type="InterPro" id="IPR000073">
    <property type="entry name" value="AB_hydrolase_1"/>
</dbReference>
<protein>
    <recommendedName>
        <fullName evidence="1">AB hydrolase-1 domain-containing protein</fullName>
    </recommendedName>
</protein>
<sequence length="284" mass="29248">MTAATPATPLQFGTGPEPGLAIHCSLARAEAWGGVGAALDVRMTLQAIDLPGHGRAPDVDRAAPGDQQALAMAWAIAAIEARGVGPVHLMGHSFGGTVALRLAITRPDLVRSLSLFEPVLFGIAAGLPGHAESAARFEPFDAALAAGNREEAARLFTGAWGVGPRSWDAMRPAARRAITAQIDLIALQSPGLSDEAGNIIGPGRLERITAPLLLMTGSDSPPVVEEICDRIAARVAASPWPVLRSQLPGQGHMAPITAPGLVAAQIARQLDRAGAVQPASAARN</sequence>
<gene>
    <name evidence="2" type="ORF">CBW24_12325</name>
</gene>
<proteinExistence type="predicted"/>
<dbReference type="EMBL" id="CP021404">
    <property type="protein sequence ID" value="ATI42709.1"/>
    <property type="molecule type" value="Genomic_DNA"/>
</dbReference>
<name>A0A291M182_9RHOB</name>
<feature type="domain" description="AB hydrolase-1" evidence="1">
    <location>
        <begin position="22"/>
        <end position="264"/>
    </location>
</feature>
<dbReference type="InterPro" id="IPR029058">
    <property type="entry name" value="AB_hydrolase_fold"/>
</dbReference>
<dbReference type="Gene3D" id="3.40.50.1820">
    <property type="entry name" value="alpha/beta hydrolase"/>
    <property type="match status" value="1"/>
</dbReference>
<dbReference type="Pfam" id="PF12697">
    <property type="entry name" value="Abhydrolase_6"/>
    <property type="match status" value="1"/>
</dbReference>
<reference evidence="2 3" key="1">
    <citation type="submission" date="2017-05" db="EMBL/GenBank/DDBJ databases">
        <title>Comparative genomic and metabolic analysis of manganese-oxidizing mechanisms in Celeribater manganoxidans DY25T: its adaption to the environment of polymetallic nodule.</title>
        <authorList>
            <person name="Wang X."/>
        </authorList>
    </citation>
    <scope>NUCLEOTIDE SEQUENCE [LARGE SCALE GENOMIC DNA]</scope>
    <source>
        <strain evidence="2 3">DY25</strain>
    </source>
</reference>
<dbReference type="RefSeq" id="WP_097373769.1">
    <property type="nucleotide sequence ID" value="NZ_CP021404.1"/>
</dbReference>
<evidence type="ECO:0000259" key="1">
    <source>
        <dbReference type="Pfam" id="PF12697"/>
    </source>
</evidence>
<accession>A0A291M182</accession>
<dbReference type="PANTHER" id="PTHR43798">
    <property type="entry name" value="MONOACYLGLYCEROL LIPASE"/>
    <property type="match status" value="1"/>
</dbReference>
<dbReference type="KEGG" id="cmag:CBW24_12325"/>
<evidence type="ECO:0000313" key="2">
    <source>
        <dbReference type="EMBL" id="ATI42709.1"/>
    </source>
</evidence>
<organism evidence="2 3">
    <name type="scientific">Pacificitalea manganoxidans</name>
    <dbReference type="NCBI Taxonomy" id="1411902"/>
    <lineage>
        <taxon>Bacteria</taxon>
        <taxon>Pseudomonadati</taxon>
        <taxon>Pseudomonadota</taxon>
        <taxon>Alphaproteobacteria</taxon>
        <taxon>Rhodobacterales</taxon>
        <taxon>Paracoccaceae</taxon>
        <taxon>Pacificitalea</taxon>
    </lineage>
</organism>